<dbReference type="EMBL" id="QJSQ01000024">
    <property type="protein sequence ID" value="PYE17783.1"/>
    <property type="molecule type" value="Genomic_DNA"/>
</dbReference>
<protein>
    <submittedName>
        <fullName evidence="1">Uncharacterized protein</fullName>
    </submittedName>
</protein>
<evidence type="ECO:0000313" key="2">
    <source>
        <dbReference type="Proteomes" id="UP000247772"/>
    </source>
</evidence>
<dbReference type="Proteomes" id="UP000247772">
    <property type="component" value="Unassembled WGS sequence"/>
</dbReference>
<proteinExistence type="predicted"/>
<evidence type="ECO:0000313" key="1">
    <source>
        <dbReference type="EMBL" id="PYE17783.1"/>
    </source>
</evidence>
<reference evidence="1 2" key="1">
    <citation type="submission" date="2018-06" db="EMBL/GenBank/DDBJ databases">
        <title>Genomic Encyclopedia of Type Strains, Phase IV (KMG-V): Genome sequencing to study the core and pangenomes of soil and plant-associated prokaryotes.</title>
        <authorList>
            <person name="Whitman W."/>
        </authorList>
    </citation>
    <scope>NUCLEOTIDE SEQUENCE [LARGE SCALE GENOMIC DNA]</scope>
    <source>
        <strain evidence="1 2">SRCL-318</strain>
    </source>
</reference>
<accession>A0A2V4T390</accession>
<gene>
    <name evidence="1" type="ORF">C7410_12437</name>
</gene>
<sequence length="79" mass="8156">MALSAARASGAAFGAYLHRRFLVSGCEGGPGARGRSFGDNGLGDSVKLYSDLIVPFGRMVETDDFCTVISVPSAISTPT</sequence>
<name>A0A2V4T390_9BURK</name>
<comment type="caution">
    <text evidence="1">The sequence shown here is derived from an EMBL/GenBank/DDBJ whole genome shotgun (WGS) entry which is preliminary data.</text>
</comment>
<dbReference type="AlphaFoldDB" id="A0A2V4T390"/>
<organism evidence="1 2">
    <name type="scientific">Paraburkholderia silvatlantica</name>
    <dbReference type="NCBI Taxonomy" id="321895"/>
    <lineage>
        <taxon>Bacteria</taxon>
        <taxon>Pseudomonadati</taxon>
        <taxon>Pseudomonadota</taxon>
        <taxon>Betaproteobacteria</taxon>
        <taxon>Burkholderiales</taxon>
        <taxon>Burkholderiaceae</taxon>
        <taxon>Paraburkholderia</taxon>
    </lineage>
</organism>